<organism evidence="3 4">
    <name type="scientific">Coemansia guatemalensis</name>
    <dbReference type="NCBI Taxonomy" id="2761395"/>
    <lineage>
        <taxon>Eukaryota</taxon>
        <taxon>Fungi</taxon>
        <taxon>Fungi incertae sedis</taxon>
        <taxon>Zoopagomycota</taxon>
        <taxon>Kickxellomycotina</taxon>
        <taxon>Kickxellomycetes</taxon>
        <taxon>Kickxellales</taxon>
        <taxon>Kickxellaceae</taxon>
        <taxon>Coemansia</taxon>
    </lineage>
</organism>
<dbReference type="GO" id="GO:0004674">
    <property type="term" value="F:protein serine/threonine kinase activity"/>
    <property type="evidence" value="ECO:0007669"/>
    <property type="project" value="UniProtKB-EC"/>
</dbReference>
<proteinExistence type="predicted"/>
<evidence type="ECO:0000313" key="3">
    <source>
        <dbReference type="EMBL" id="KAJ2807358.1"/>
    </source>
</evidence>
<dbReference type="EC" id="2.7.11.1" evidence="3"/>
<dbReference type="SMART" id="SM00777">
    <property type="entry name" value="Mad3_BUB1_I"/>
    <property type="match status" value="1"/>
</dbReference>
<evidence type="ECO:0000313" key="4">
    <source>
        <dbReference type="Proteomes" id="UP001140094"/>
    </source>
</evidence>
<dbReference type="GO" id="GO:0007094">
    <property type="term" value="P:mitotic spindle assembly checkpoint signaling"/>
    <property type="evidence" value="ECO:0007669"/>
    <property type="project" value="InterPro"/>
</dbReference>
<protein>
    <submittedName>
        <fullName evidence="3">Protein kinase</fullName>
        <ecNumber evidence="3">2.7.11.1</ecNumber>
    </submittedName>
</protein>
<dbReference type="PANTHER" id="PTHR14030:SF4">
    <property type="entry name" value="BUB1 KINASE, ISOFORM A-RELATED"/>
    <property type="match status" value="1"/>
</dbReference>
<dbReference type="OrthoDB" id="248495at2759"/>
<dbReference type="InterPro" id="IPR015661">
    <property type="entry name" value="Bub1/Mad3"/>
</dbReference>
<dbReference type="GO" id="GO:0005634">
    <property type="term" value="C:nucleus"/>
    <property type="evidence" value="ECO:0007669"/>
    <property type="project" value="TreeGrafter"/>
</dbReference>
<dbReference type="AlphaFoldDB" id="A0A9W8I624"/>
<keyword evidence="3" id="KW-0808">Transferase</keyword>
<evidence type="ECO:0000259" key="2">
    <source>
        <dbReference type="PROSITE" id="PS51489"/>
    </source>
</evidence>
<dbReference type="Gene3D" id="1.25.40.430">
    <property type="match status" value="1"/>
</dbReference>
<feature type="region of interest" description="Disordered" evidence="1">
    <location>
        <begin position="56"/>
        <end position="87"/>
    </location>
</feature>
<reference evidence="3" key="1">
    <citation type="submission" date="2022-07" db="EMBL/GenBank/DDBJ databases">
        <title>Phylogenomic reconstructions and comparative analyses of Kickxellomycotina fungi.</title>
        <authorList>
            <person name="Reynolds N.K."/>
            <person name="Stajich J.E."/>
            <person name="Barry K."/>
            <person name="Grigoriev I.V."/>
            <person name="Crous P."/>
            <person name="Smith M.E."/>
        </authorList>
    </citation>
    <scope>NUCLEOTIDE SEQUENCE</scope>
    <source>
        <strain evidence="3">NRRL 1565</strain>
    </source>
</reference>
<name>A0A9W8I624_9FUNG</name>
<dbReference type="GO" id="GO:0051754">
    <property type="term" value="P:meiotic sister chromatid cohesion, centromeric"/>
    <property type="evidence" value="ECO:0007669"/>
    <property type="project" value="TreeGrafter"/>
</dbReference>
<feature type="domain" description="BUB1 N-terminal" evidence="2">
    <location>
        <begin position="101"/>
        <end position="263"/>
    </location>
</feature>
<feature type="compositionally biased region" description="Polar residues" evidence="1">
    <location>
        <begin position="56"/>
        <end position="70"/>
    </location>
</feature>
<feature type="region of interest" description="Disordered" evidence="1">
    <location>
        <begin position="528"/>
        <end position="556"/>
    </location>
</feature>
<keyword evidence="3" id="KW-0418">Kinase</keyword>
<feature type="compositionally biased region" description="Low complexity" evidence="1">
    <location>
        <begin position="379"/>
        <end position="398"/>
    </location>
</feature>
<feature type="non-terminal residue" evidence="3">
    <location>
        <position position="579"/>
    </location>
</feature>
<dbReference type="PROSITE" id="PS51489">
    <property type="entry name" value="BUB1_N"/>
    <property type="match status" value="1"/>
</dbReference>
<feature type="region of interest" description="Disordered" evidence="1">
    <location>
        <begin position="250"/>
        <end position="424"/>
    </location>
</feature>
<dbReference type="Proteomes" id="UP001140094">
    <property type="component" value="Unassembled WGS sequence"/>
</dbReference>
<feature type="compositionally biased region" description="Basic residues" evidence="1">
    <location>
        <begin position="463"/>
        <end position="475"/>
    </location>
</feature>
<dbReference type="GO" id="GO:0032991">
    <property type="term" value="C:protein-containing complex"/>
    <property type="evidence" value="ECO:0007669"/>
    <property type="project" value="UniProtKB-ARBA"/>
</dbReference>
<accession>A0A9W8I624</accession>
<evidence type="ECO:0000256" key="1">
    <source>
        <dbReference type="SAM" id="MobiDB-lite"/>
    </source>
</evidence>
<feature type="region of interest" description="Disordered" evidence="1">
    <location>
        <begin position="452"/>
        <end position="480"/>
    </location>
</feature>
<dbReference type="PANTHER" id="PTHR14030">
    <property type="entry name" value="MITOTIC CHECKPOINT SERINE/THREONINE-PROTEIN KINASE BUB1"/>
    <property type="match status" value="1"/>
</dbReference>
<comment type="caution">
    <text evidence="3">The sequence shown here is derived from an EMBL/GenBank/DDBJ whole genome shotgun (WGS) entry which is preliminary data.</text>
</comment>
<dbReference type="EMBL" id="JANBUO010000115">
    <property type="protein sequence ID" value="KAJ2807358.1"/>
    <property type="molecule type" value="Genomic_DNA"/>
</dbReference>
<feature type="compositionally biased region" description="Low complexity" evidence="1">
    <location>
        <begin position="335"/>
        <end position="353"/>
    </location>
</feature>
<gene>
    <name evidence="3" type="primary">BUB1_2</name>
    <name evidence="3" type="ORF">H4R20_001319</name>
</gene>
<dbReference type="Pfam" id="PF08311">
    <property type="entry name" value="Mad3_BUB1_I"/>
    <property type="match status" value="1"/>
</dbReference>
<sequence length="579" mass="63880">MSKENTTDFEVPVTDTGDNISSKVVNFADFEHQKENIQPLRRGRSASTLALLYGKDTTNGDSLNSSSRHSLQPKRPLQPPSTDGMESLRVPSQLQARNAQFQAELAAMDPVESDDPLDVYFRYVQWLFEVFPQAYGQQTLIRVVERPLRLFREQDRYRNDTRYVKMWIWYTGIITEGQEAVFQFLVANGVGDSLAVLYEEYAKLLEGAGKIRKADETYQLGIARNAQPLVRLQRRYDEFQRRVMARTIRDVEQQQQQQDQSAGPTNTESRGATHGRQSNNENTNPSGSHRTMLGTKRSGRSVRSAVANTLPASQRGLPEAQETGARPNARIAVFSDPDGASDARADAGSSAGPWRDIGTDESRRKENVPEAASWRGQKLKQQTHAQTQQLQQQRARAASPAERFTVFSDPGDGAADGSEADSHGAAVLAPRSADDSVGAASTSSSGLLQSFAAAEGSTADPKQKRRQQQRGQKAKAKSEERMVMPNSILFPAGDGVVQCVEEARAKLAQYRFDFEQWQRAVAETAGCSEDEDEGIADESGYSRHKPKSAGVSSPTINTRMAQKDMLGIWGSHVSDSDSD</sequence>
<feature type="compositionally biased region" description="Basic and acidic residues" evidence="1">
    <location>
        <begin position="357"/>
        <end position="368"/>
    </location>
</feature>
<feature type="compositionally biased region" description="Polar residues" evidence="1">
    <location>
        <begin position="261"/>
        <end position="289"/>
    </location>
</feature>
<keyword evidence="4" id="KW-1185">Reference proteome</keyword>
<dbReference type="InterPro" id="IPR013212">
    <property type="entry name" value="Mad3/Bub1_I"/>
</dbReference>